<proteinExistence type="predicted"/>
<accession>A0ACC1AQY1</accession>
<dbReference type="Proteomes" id="UP001164250">
    <property type="component" value="Chromosome 9"/>
</dbReference>
<evidence type="ECO:0000313" key="2">
    <source>
        <dbReference type="Proteomes" id="UP001164250"/>
    </source>
</evidence>
<gene>
    <name evidence="1" type="ORF">Patl1_32769</name>
</gene>
<protein>
    <submittedName>
        <fullName evidence="1">Uncharacterized protein</fullName>
    </submittedName>
</protein>
<reference evidence="2" key="1">
    <citation type="journal article" date="2023" name="G3 (Bethesda)">
        <title>Genome assembly and association tests identify interacting loci associated with vigor, precocity, and sex in interspecific pistachio rootstocks.</title>
        <authorList>
            <person name="Palmer W."/>
            <person name="Jacygrad E."/>
            <person name="Sagayaradj S."/>
            <person name="Cavanaugh K."/>
            <person name="Han R."/>
            <person name="Bertier L."/>
            <person name="Beede B."/>
            <person name="Kafkas S."/>
            <person name="Golino D."/>
            <person name="Preece J."/>
            <person name="Michelmore R."/>
        </authorList>
    </citation>
    <scope>NUCLEOTIDE SEQUENCE [LARGE SCALE GENOMIC DNA]</scope>
</reference>
<dbReference type="EMBL" id="CM047905">
    <property type="protein sequence ID" value="KAJ0089068.1"/>
    <property type="molecule type" value="Genomic_DNA"/>
</dbReference>
<sequence>MHSNLISFPLCCFSVEHSWERTKELLVEVARQGEVSGHGVPCLVIAAKDDLDPCQITVQDSAMVSQEMGIGPPIRVSMKVGDSKNLFGRIVRAAEYKDSRQPFQNTARIHKPSFCLKIVQRTHI</sequence>
<organism evidence="1 2">
    <name type="scientific">Pistacia atlantica</name>
    <dbReference type="NCBI Taxonomy" id="434234"/>
    <lineage>
        <taxon>Eukaryota</taxon>
        <taxon>Viridiplantae</taxon>
        <taxon>Streptophyta</taxon>
        <taxon>Embryophyta</taxon>
        <taxon>Tracheophyta</taxon>
        <taxon>Spermatophyta</taxon>
        <taxon>Magnoliopsida</taxon>
        <taxon>eudicotyledons</taxon>
        <taxon>Gunneridae</taxon>
        <taxon>Pentapetalae</taxon>
        <taxon>rosids</taxon>
        <taxon>malvids</taxon>
        <taxon>Sapindales</taxon>
        <taxon>Anacardiaceae</taxon>
        <taxon>Pistacia</taxon>
    </lineage>
</organism>
<evidence type="ECO:0000313" key="1">
    <source>
        <dbReference type="EMBL" id="KAJ0089068.1"/>
    </source>
</evidence>
<name>A0ACC1AQY1_9ROSI</name>
<comment type="caution">
    <text evidence="1">The sequence shown here is derived from an EMBL/GenBank/DDBJ whole genome shotgun (WGS) entry which is preliminary data.</text>
</comment>
<keyword evidence="2" id="KW-1185">Reference proteome</keyword>